<reference evidence="1 2" key="1">
    <citation type="submission" date="2018-12" db="EMBL/GenBank/DDBJ databases">
        <title>Alloscrdovia theropitheci sp. nov: a novel taxon from the feces of the bleeding-herat monkey (Theropithecus geleda).</title>
        <authorList>
            <person name="Modesto M."/>
        </authorList>
    </citation>
    <scope>NUCLEOTIDE SEQUENCE [LARGE SCALE GENOMIC DNA]</scope>
    <source>
        <strain evidence="1 2">GLDI4/2</strain>
    </source>
</reference>
<dbReference type="EMBL" id="RXLP01000008">
    <property type="protein sequence ID" value="TCD54685.1"/>
    <property type="molecule type" value="Genomic_DNA"/>
</dbReference>
<accession>A0A4R0QTQ2</accession>
<dbReference type="RefSeq" id="WP_131283311.1">
    <property type="nucleotide sequence ID" value="NZ_RXLP01000008.1"/>
</dbReference>
<organism evidence="1 2">
    <name type="scientific">Alloscardovia theropitheci</name>
    <dbReference type="NCBI Taxonomy" id="2496842"/>
    <lineage>
        <taxon>Bacteria</taxon>
        <taxon>Bacillati</taxon>
        <taxon>Actinomycetota</taxon>
        <taxon>Actinomycetes</taxon>
        <taxon>Bifidobacteriales</taxon>
        <taxon>Bifidobacteriaceae</taxon>
        <taxon>Alloscardovia</taxon>
    </lineage>
</organism>
<proteinExistence type="predicted"/>
<keyword evidence="2" id="KW-1185">Reference proteome</keyword>
<dbReference type="Proteomes" id="UP000291289">
    <property type="component" value="Unassembled WGS sequence"/>
</dbReference>
<comment type="caution">
    <text evidence="1">The sequence shown here is derived from an EMBL/GenBank/DDBJ whole genome shotgun (WGS) entry which is preliminary data.</text>
</comment>
<dbReference type="OrthoDB" id="3243229at2"/>
<protein>
    <submittedName>
        <fullName evidence="1">Uncharacterized protein</fullName>
    </submittedName>
</protein>
<name>A0A4R0QTQ2_9BIFI</name>
<gene>
    <name evidence="1" type="ORF">EJ419_02295</name>
</gene>
<evidence type="ECO:0000313" key="1">
    <source>
        <dbReference type="EMBL" id="TCD54685.1"/>
    </source>
</evidence>
<sequence>MAKARGKNNSAQGFSEEWDYTHPSGVRAHIARRNGTSIFSVVFSHAGNLKLVNGDYEIQTDSKFIPHGIVDNIIADDIAAAQKATRN</sequence>
<dbReference type="AlphaFoldDB" id="A0A4R0QTQ2"/>
<evidence type="ECO:0000313" key="2">
    <source>
        <dbReference type="Proteomes" id="UP000291289"/>
    </source>
</evidence>